<gene>
    <name evidence="2" type="primary">pdeM</name>
    <name evidence="2" type="ORF">M3P21_17605</name>
</gene>
<organism evidence="2 3">
    <name type="scientific">Ruegeria spongiae</name>
    <dbReference type="NCBI Taxonomy" id="2942209"/>
    <lineage>
        <taxon>Bacteria</taxon>
        <taxon>Pseudomonadati</taxon>
        <taxon>Pseudomonadota</taxon>
        <taxon>Alphaproteobacteria</taxon>
        <taxon>Rhodobacterales</taxon>
        <taxon>Roseobacteraceae</taxon>
        <taxon>Ruegeria</taxon>
    </lineage>
</organism>
<keyword evidence="3" id="KW-1185">Reference proteome</keyword>
<dbReference type="InterPro" id="IPR024173">
    <property type="entry name" value="Pesterase_MJ0037-like"/>
</dbReference>
<feature type="domain" description="Calcineurin-like phosphoesterase" evidence="1">
    <location>
        <begin position="36"/>
        <end position="135"/>
    </location>
</feature>
<dbReference type="SUPFAM" id="SSF56300">
    <property type="entry name" value="Metallo-dependent phosphatases"/>
    <property type="match status" value="1"/>
</dbReference>
<dbReference type="NCBIfam" id="TIGR04123">
    <property type="entry name" value="P_estr_lig_assc"/>
    <property type="match status" value="1"/>
</dbReference>
<protein>
    <submittedName>
        <fullName evidence="2">Ligase-associated DNA damage response endonuclease PdeM</fullName>
        <ecNumber evidence="2">3.1.-.-</ecNumber>
    </submittedName>
</protein>
<keyword evidence="2" id="KW-0436">Ligase</keyword>
<evidence type="ECO:0000313" key="2">
    <source>
        <dbReference type="EMBL" id="MCL6285349.1"/>
    </source>
</evidence>
<keyword evidence="2" id="KW-0378">Hydrolase</keyword>
<sequence>MSNPREEQGMTGFELEFAGQQLVALSSGALWWPDWRLLCVSDLHLGKSERIARRGAPALPPYETRDTLSRLADDLDQTGARIVVCLGDSFDDLEAARALGEGDRRWIASLQAGRDWTWIEGNHDPGPVEIGGQHRHDLRIDTVTFRHIADPVATGEISGHYHPKARVRTHGRSITRTAFLMDRDRLLLPAYGTYTGGLHCDEPVLRDLMRPDAVAILTGTPPRPVPMPRDR</sequence>
<keyword evidence="2" id="KW-0255">Endonuclease</keyword>
<dbReference type="InterPro" id="IPR004843">
    <property type="entry name" value="Calcineurin-like_PHP"/>
</dbReference>
<evidence type="ECO:0000313" key="3">
    <source>
        <dbReference type="Proteomes" id="UP001203880"/>
    </source>
</evidence>
<dbReference type="EMBL" id="JAMFMB010000026">
    <property type="protein sequence ID" value="MCL6285349.1"/>
    <property type="molecule type" value="Genomic_DNA"/>
</dbReference>
<dbReference type="InterPro" id="IPR026336">
    <property type="entry name" value="PdeM-like"/>
</dbReference>
<dbReference type="PANTHER" id="PTHR39323">
    <property type="entry name" value="BLR1149 PROTEIN"/>
    <property type="match status" value="1"/>
</dbReference>
<dbReference type="Pfam" id="PF00149">
    <property type="entry name" value="Metallophos"/>
    <property type="match status" value="1"/>
</dbReference>
<dbReference type="InterPro" id="IPR029052">
    <property type="entry name" value="Metallo-depent_PP-like"/>
</dbReference>
<evidence type="ECO:0000259" key="1">
    <source>
        <dbReference type="Pfam" id="PF00149"/>
    </source>
</evidence>
<proteinExistence type="predicted"/>
<keyword evidence="2" id="KW-0540">Nuclease</keyword>
<dbReference type="PANTHER" id="PTHR39323:SF1">
    <property type="entry name" value="BLR1149 PROTEIN"/>
    <property type="match status" value="1"/>
</dbReference>
<dbReference type="EC" id="3.1.-.-" evidence="2"/>
<dbReference type="PIRSF" id="PIRSF000887">
    <property type="entry name" value="Pesterase_MJ0037"/>
    <property type="match status" value="1"/>
</dbReference>
<dbReference type="GO" id="GO:0016787">
    <property type="term" value="F:hydrolase activity"/>
    <property type="evidence" value="ECO:0007669"/>
    <property type="project" value="UniProtKB-KW"/>
</dbReference>
<accession>A0ABT0Q8Y8</accession>
<dbReference type="Proteomes" id="UP001203880">
    <property type="component" value="Unassembled WGS sequence"/>
</dbReference>
<reference evidence="2" key="1">
    <citation type="submission" date="2022-05" db="EMBL/GenBank/DDBJ databases">
        <authorList>
            <person name="Park J.-S."/>
        </authorList>
    </citation>
    <scope>NUCLEOTIDE SEQUENCE</scope>
    <source>
        <strain evidence="2">2012CJ41-6</strain>
    </source>
</reference>
<dbReference type="GO" id="GO:0016874">
    <property type="term" value="F:ligase activity"/>
    <property type="evidence" value="ECO:0007669"/>
    <property type="project" value="UniProtKB-KW"/>
</dbReference>
<dbReference type="GO" id="GO:0004519">
    <property type="term" value="F:endonuclease activity"/>
    <property type="evidence" value="ECO:0007669"/>
    <property type="project" value="UniProtKB-KW"/>
</dbReference>
<dbReference type="Gene3D" id="3.60.21.10">
    <property type="match status" value="1"/>
</dbReference>
<name>A0ABT0Q8Y8_9RHOB</name>
<comment type="caution">
    <text evidence="2">The sequence shown here is derived from an EMBL/GenBank/DDBJ whole genome shotgun (WGS) entry which is preliminary data.</text>
</comment>